<dbReference type="GO" id="GO:0003729">
    <property type="term" value="F:mRNA binding"/>
    <property type="evidence" value="ECO:0007669"/>
    <property type="project" value="InterPro"/>
</dbReference>
<protein>
    <recommendedName>
        <fullName evidence="7">C3H1-type domain-containing protein</fullName>
    </recommendedName>
</protein>
<evidence type="ECO:0000256" key="4">
    <source>
        <dbReference type="ARBA" id="ARBA00022833"/>
    </source>
</evidence>
<evidence type="ECO:0000256" key="5">
    <source>
        <dbReference type="PROSITE-ProRule" id="PRU00723"/>
    </source>
</evidence>
<evidence type="ECO:0000259" key="7">
    <source>
        <dbReference type="PROSITE" id="PS50103"/>
    </source>
</evidence>
<feature type="domain" description="C3H1-type" evidence="7">
    <location>
        <begin position="42"/>
        <end position="68"/>
    </location>
</feature>
<dbReference type="InterPro" id="IPR045877">
    <property type="entry name" value="ZFP36-like"/>
</dbReference>
<sequence>MDEERRDVKGLRTPKPRAPVSPTSTPKEKQVKVRESAVTMQLVKTKMCSYYVRGKCGSTECRFAHSQEELKHAPNLQKTKLCRNFLQGQCASGENCSFAHCDKDLRVTDGIYKTQICNFYERGYCKKGERCNHAHGNGDLRRRPPERFQRSPFPLAELLADNSESPLPPSSPWMVPISPVRLFDTPTKITPMWPLDPDMFMERTLQGDLPADPQPQQQRQQQEQQEQQEQWMATQQQLREKMASFDAEARGFVAELSGRRFDRI</sequence>
<proteinExistence type="predicted"/>
<evidence type="ECO:0000256" key="1">
    <source>
        <dbReference type="ARBA" id="ARBA00022723"/>
    </source>
</evidence>
<evidence type="ECO:0000256" key="3">
    <source>
        <dbReference type="ARBA" id="ARBA00022771"/>
    </source>
</evidence>
<dbReference type="PANTHER" id="PTHR12547:SF18">
    <property type="entry name" value="PROTEIN TIS11"/>
    <property type="match status" value="1"/>
</dbReference>
<evidence type="ECO:0000256" key="6">
    <source>
        <dbReference type="SAM" id="MobiDB-lite"/>
    </source>
</evidence>
<accession>A0A7S1A8P4</accession>
<name>A0A7S1A8P4_NOCSC</name>
<feature type="domain" description="C3H1-type" evidence="7">
    <location>
        <begin position="76"/>
        <end position="103"/>
    </location>
</feature>
<feature type="compositionally biased region" description="Basic and acidic residues" evidence="6">
    <location>
        <begin position="1"/>
        <end position="10"/>
    </location>
</feature>
<feature type="zinc finger region" description="C3H1-type" evidence="5">
    <location>
        <begin position="76"/>
        <end position="103"/>
    </location>
</feature>
<dbReference type="GO" id="GO:0008270">
    <property type="term" value="F:zinc ion binding"/>
    <property type="evidence" value="ECO:0007669"/>
    <property type="project" value="UniProtKB-KW"/>
</dbReference>
<dbReference type="Gene3D" id="4.10.1000.10">
    <property type="entry name" value="Zinc finger, CCCH-type"/>
    <property type="match status" value="3"/>
</dbReference>
<feature type="compositionally biased region" description="Low complexity" evidence="6">
    <location>
        <begin position="214"/>
        <end position="237"/>
    </location>
</feature>
<keyword evidence="2" id="KW-0677">Repeat</keyword>
<keyword evidence="1 5" id="KW-0479">Metal-binding</keyword>
<dbReference type="PROSITE" id="PS50103">
    <property type="entry name" value="ZF_C3H1"/>
    <property type="match status" value="3"/>
</dbReference>
<feature type="region of interest" description="Disordered" evidence="6">
    <location>
        <begin position="1"/>
        <end position="29"/>
    </location>
</feature>
<dbReference type="InterPro" id="IPR036855">
    <property type="entry name" value="Znf_CCCH_sf"/>
</dbReference>
<feature type="zinc finger region" description="C3H1-type" evidence="5">
    <location>
        <begin position="42"/>
        <end position="68"/>
    </location>
</feature>
<feature type="domain" description="C3H1-type" evidence="7">
    <location>
        <begin position="111"/>
        <end position="138"/>
    </location>
</feature>
<dbReference type="PANTHER" id="PTHR12547">
    <property type="entry name" value="CCCH ZINC FINGER/TIS11-RELATED"/>
    <property type="match status" value="1"/>
</dbReference>
<feature type="region of interest" description="Disordered" evidence="6">
    <location>
        <begin position="205"/>
        <end position="239"/>
    </location>
</feature>
<dbReference type="SUPFAM" id="SSF90229">
    <property type="entry name" value="CCCH zinc finger"/>
    <property type="match status" value="3"/>
</dbReference>
<dbReference type="EMBL" id="HBFQ01028909">
    <property type="protein sequence ID" value="CAD8845988.1"/>
    <property type="molecule type" value="Transcribed_RNA"/>
</dbReference>
<feature type="zinc finger region" description="C3H1-type" evidence="5">
    <location>
        <begin position="111"/>
        <end position="138"/>
    </location>
</feature>
<evidence type="ECO:0000313" key="8">
    <source>
        <dbReference type="EMBL" id="CAD8845988.1"/>
    </source>
</evidence>
<keyword evidence="4 5" id="KW-0862">Zinc</keyword>
<organism evidence="8">
    <name type="scientific">Noctiluca scintillans</name>
    <name type="common">Sea sparkle</name>
    <name type="synonym">Red tide dinoflagellate</name>
    <dbReference type="NCBI Taxonomy" id="2966"/>
    <lineage>
        <taxon>Eukaryota</taxon>
        <taxon>Sar</taxon>
        <taxon>Alveolata</taxon>
        <taxon>Dinophyceae</taxon>
        <taxon>Noctilucales</taxon>
        <taxon>Noctilucaceae</taxon>
        <taxon>Noctiluca</taxon>
    </lineage>
</organism>
<keyword evidence="3 5" id="KW-0863">Zinc-finger</keyword>
<dbReference type="Pfam" id="PF00642">
    <property type="entry name" value="zf-CCCH"/>
    <property type="match status" value="2"/>
</dbReference>
<reference evidence="8" key="1">
    <citation type="submission" date="2021-01" db="EMBL/GenBank/DDBJ databases">
        <authorList>
            <person name="Corre E."/>
            <person name="Pelletier E."/>
            <person name="Niang G."/>
            <person name="Scheremetjew M."/>
            <person name="Finn R."/>
            <person name="Kale V."/>
            <person name="Holt S."/>
            <person name="Cochrane G."/>
            <person name="Meng A."/>
            <person name="Brown T."/>
            <person name="Cohen L."/>
        </authorList>
    </citation>
    <scope>NUCLEOTIDE SEQUENCE</scope>
</reference>
<dbReference type="AlphaFoldDB" id="A0A7S1A8P4"/>
<dbReference type="InterPro" id="IPR000571">
    <property type="entry name" value="Znf_CCCH"/>
</dbReference>
<evidence type="ECO:0000256" key="2">
    <source>
        <dbReference type="ARBA" id="ARBA00022737"/>
    </source>
</evidence>
<gene>
    <name evidence="8" type="ORF">NSCI0253_LOCUS20338</name>
</gene>
<dbReference type="SMART" id="SM00356">
    <property type="entry name" value="ZnF_C3H1"/>
    <property type="match status" value="3"/>
</dbReference>